<keyword evidence="1" id="KW-0805">Transcription regulation</keyword>
<dbReference type="InterPro" id="IPR023772">
    <property type="entry name" value="DNA-bd_HTH_TetR-type_CS"/>
</dbReference>
<dbReference type="PROSITE" id="PS01081">
    <property type="entry name" value="HTH_TETR_1"/>
    <property type="match status" value="1"/>
</dbReference>
<proteinExistence type="predicted"/>
<accession>A0A5R9GS20</accession>
<dbReference type="InterPro" id="IPR036271">
    <property type="entry name" value="Tet_transcr_reg_TetR-rel_C_sf"/>
</dbReference>
<dbReference type="PANTHER" id="PTHR30055">
    <property type="entry name" value="HTH-TYPE TRANSCRIPTIONAL REGULATOR RUTR"/>
    <property type="match status" value="1"/>
</dbReference>
<keyword evidence="2 4" id="KW-0238">DNA-binding</keyword>
<dbReference type="GO" id="GO:0003700">
    <property type="term" value="F:DNA-binding transcription factor activity"/>
    <property type="evidence" value="ECO:0007669"/>
    <property type="project" value="TreeGrafter"/>
</dbReference>
<dbReference type="PANTHER" id="PTHR30055:SF234">
    <property type="entry name" value="HTH-TYPE TRANSCRIPTIONAL REGULATOR BETI"/>
    <property type="match status" value="1"/>
</dbReference>
<dbReference type="PROSITE" id="PS50977">
    <property type="entry name" value="HTH_TETR_2"/>
    <property type="match status" value="1"/>
</dbReference>
<dbReference type="AlphaFoldDB" id="A0A5R9GS20"/>
<sequence>MSGETKILDAAASLFSARGVDAVSIREIAEAAGISKATVFHYFDSKDTLYQAVVRRSCEGIGAYVEQLVAREDSHSLAALADYHRRDFEEMQAHADVVRLVLRELTLGHDRQARALAEDVFGGQFIHLRRLLEKSQQAGTLRSDIDTGVAAVSMVSINLFLLLVWPVLRHLPDTPFVRMDTAAESMFSLLIHGLRESNHPKEQGK</sequence>
<dbReference type="Proteomes" id="UP000306585">
    <property type="component" value="Unassembled WGS sequence"/>
</dbReference>
<dbReference type="SUPFAM" id="SSF46689">
    <property type="entry name" value="Homeodomain-like"/>
    <property type="match status" value="1"/>
</dbReference>
<keyword evidence="3" id="KW-0804">Transcription</keyword>
<feature type="DNA-binding region" description="H-T-H motif" evidence="4">
    <location>
        <begin position="24"/>
        <end position="43"/>
    </location>
</feature>
<evidence type="ECO:0000313" key="6">
    <source>
        <dbReference type="EMBL" id="TLS67885.1"/>
    </source>
</evidence>
<dbReference type="InterPro" id="IPR001647">
    <property type="entry name" value="HTH_TetR"/>
</dbReference>
<evidence type="ECO:0000256" key="4">
    <source>
        <dbReference type="PROSITE-ProRule" id="PRU00335"/>
    </source>
</evidence>
<dbReference type="EMBL" id="VBRY01000004">
    <property type="protein sequence ID" value="TLS67885.1"/>
    <property type="molecule type" value="Genomic_DNA"/>
</dbReference>
<dbReference type="PRINTS" id="PR00455">
    <property type="entry name" value="HTHTETR"/>
</dbReference>
<name>A0A5R9GS20_9PROT</name>
<evidence type="ECO:0000256" key="3">
    <source>
        <dbReference type="ARBA" id="ARBA00023163"/>
    </source>
</evidence>
<comment type="caution">
    <text evidence="6">The sequence shown here is derived from an EMBL/GenBank/DDBJ whole genome shotgun (WGS) entry which is preliminary data.</text>
</comment>
<gene>
    <name evidence="6" type="ORF">FEF65_05395</name>
</gene>
<dbReference type="RefSeq" id="WP_138238781.1">
    <property type="nucleotide sequence ID" value="NZ_VBRY01000004.1"/>
</dbReference>
<evidence type="ECO:0000313" key="7">
    <source>
        <dbReference type="Proteomes" id="UP000306585"/>
    </source>
</evidence>
<dbReference type="Pfam" id="PF00440">
    <property type="entry name" value="TetR_N"/>
    <property type="match status" value="1"/>
</dbReference>
<keyword evidence="7" id="KW-1185">Reference proteome</keyword>
<evidence type="ECO:0000259" key="5">
    <source>
        <dbReference type="PROSITE" id="PS50977"/>
    </source>
</evidence>
<dbReference type="InterPro" id="IPR050109">
    <property type="entry name" value="HTH-type_TetR-like_transc_reg"/>
</dbReference>
<feature type="domain" description="HTH tetR-type" evidence="5">
    <location>
        <begin position="1"/>
        <end position="61"/>
    </location>
</feature>
<dbReference type="Gene3D" id="1.10.357.10">
    <property type="entry name" value="Tetracycline Repressor, domain 2"/>
    <property type="match status" value="1"/>
</dbReference>
<evidence type="ECO:0000256" key="1">
    <source>
        <dbReference type="ARBA" id="ARBA00023015"/>
    </source>
</evidence>
<evidence type="ECO:0000256" key="2">
    <source>
        <dbReference type="ARBA" id="ARBA00023125"/>
    </source>
</evidence>
<reference evidence="6 7" key="1">
    <citation type="journal article" date="2019" name="Appl. Environ. Microbiol.">
        <title>Environmental Evidence and Genomic Insight of Iron-oxidizing Bacteria Preference Towards More Corrosion Resistant Stainless Steel at Higher Salinities.</title>
        <authorList>
            <person name="Garrison C.E."/>
            <person name="Price K.A."/>
            <person name="Field E.K."/>
        </authorList>
    </citation>
    <scope>NUCLEOTIDE SEQUENCE [LARGE SCALE GENOMIC DNA]</scope>
    <source>
        <strain evidence="6 7">P3</strain>
    </source>
</reference>
<dbReference type="GO" id="GO:0000976">
    <property type="term" value="F:transcription cis-regulatory region binding"/>
    <property type="evidence" value="ECO:0007669"/>
    <property type="project" value="TreeGrafter"/>
</dbReference>
<protein>
    <submittedName>
        <fullName evidence="6">TetR/AcrR family transcriptional regulator</fullName>
    </submittedName>
</protein>
<dbReference type="SUPFAM" id="SSF48498">
    <property type="entry name" value="Tetracyclin repressor-like, C-terminal domain"/>
    <property type="match status" value="1"/>
</dbReference>
<dbReference type="InterPro" id="IPR009057">
    <property type="entry name" value="Homeodomain-like_sf"/>
</dbReference>
<organism evidence="6 7">
    <name type="scientific">Mariprofundus erugo</name>
    <dbReference type="NCBI Taxonomy" id="2528639"/>
    <lineage>
        <taxon>Bacteria</taxon>
        <taxon>Pseudomonadati</taxon>
        <taxon>Pseudomonadota</taxon>
        <taxon>Candidatius Mariprofundia</taxon>
        <taxon>Mariprofundales</taxon>
        <taxon>Mariprofundaceae</taxon>
        <taxon>Mariprofundus</taxon>
    </lineage>
</organism>